<feature type="transmembrane region" description="Helical" evidence="2">
    <location>
        <begin position="389"/>
        <end position="413"/>
    </location>
</feature>
<dbReference type="Proteomes" id="UP000054266">
    <property type="component" value="Unassembled WGS sequence"/>
</dbReference>
<feature type="transmembrane region" description="Helical" evidence="2">
    <location>
        <begin position="195"/>
        <end position="213"/>
    </location>
</feature>
<keyword evidence="2" id="KW-0812">Transmembrane</keyword>
<feature type="transmembrane region" description="Helical" evidence="2">
    <location>
        <begin position="444"/>
        <end position="464"/>
    </location>
</feature>
<evidence type="ECO:0008006" key="5">
    <source>
        <dbReference type="Google" id="ProtNLM"/>
    </source>
</evidence>
<dbReference type="HOGENOM" id="CLU_022899_0_0_1"/>
<name>A0A0D2E9T6_9EURO</name>
<dbReference type="EMBL" id="KN846957">
    <property type="protein sequence ID" value="KIW71052.1"/>
    <property type="molecule type" value="Genomic_DNA"/>
</dbReference>
<keyword evidence="4" id="KW-1185">Reference proteome</keyword>
<evidence type="ECO:0000256" key="2">
    <source>
        <dbReference type="SAM" id="Phobius"/>
    </source>
</evidence>
<dbReference type="Pfam" id="PF06772">
    <property type="entry name" value="LtrA"/>
    <property type="match status" value="1"/>
</dbReference>
<feature type="transmembrane region" description="Helical" evidence="2">
    <location>
        <begin position="350"/>
        <end position="369"/>
    </location>
</feature>
<feature type="compositionally biased region" description="Basic and acidic residues" evidence="1">
    <location>
        <begin position="56"/>
        <end position="72"/>
    </location>
</feature>
<proteinExistence type="predicted"/>
<reference evidence="3 4" key="1">
    <citation type="submission" date="2015-01" db="EMBL/GenBank/DDBJ databases">
        <title>The Genome Sequence of Capronia semiimmersa CBS27337.</title>
        <authorList>
            <consortium name="The Broad Institute Genomics Platform"/>
            <person name="Cuomo C."/>
            <person name="de Hoog S."/>
            <person name="Gorbushina A."/>
            <person name="Stielow B."/>
            <person name="Teixiera M."/>
            <person name="Abouelleil A."/>
            <person name="Chapman S.B."/>
            <person name="Priest M."/>
            <person name="Young S.K."/>
            <person name="Wortman J."/>
            <person name="Nusbaum C."/>
            <person name="Birren B."/>
        </authorList>
    </citation>
    <scope>NUCLEOTIDE SEQUENCE [LARGE SCALE GENOMIC DNA]</scope>
    <source>
        <strain evidence="3 4">CBS 27337</strain>
    </source>
</reference>
<feature type="transmembrane region" description="Helical" evidence="2">
    <location>
        <begin position="225"/>
        <end position="249"/>
    </location>
</feature>
<evidence type="ECO:0000313" key="3">
    <source>
        <dbReference type="EMBL" id="KIW71052.1"/>
    </source>
</evidence>
<sequence>MGASTLDDGIALYEQPSHASTPSVQQIVDNPGHDPSSPTPDKQGVSVNSHIHAHAHGHDSAEHGHHSHVETRARHRYTIRRPRALQFSYRSQVIHAGDDRGAPAPFSRSSISSHLPEDIAKERERLDLFVDLIWVGIIGNLSEVYSSFAFRPENPDSGLAMGVFILVFLPSWRIWDAMREFLNNYYMDDVVQRAFIFWILVLSVFYGNQLAYLTEDIDGIKAWVISAYLVILGSFLAIEMIYSIFIVWLRKVVLFQWLLRGPSFGLWITAINLRGTQAIGPIVAAIIWEYMCPVLLDTRLADKFTPIEYRKALDVHHFQSRLVSFFIIILGEGVLQLVKDGPLGRQLHGTTGSMVWILLIYYEFSFLYFNRDGSQKFIPAATHKGRKSLVWVFWHVPLFASILTFAASVRFVIQHQPDAPFSSSEGEKGEEIAEDNLPDYFYRAVWTCATSLSIIMLSMTVLALLDKSLDEPDKLKVNNRYIRLSMRAVFVVVILCIPITPHLNSQLFLGLAAMMLLVVSLWEWNVSLDRGGALIEPKGLSLMLSRELKS</sequence>
<feature type="compositionally biased region" description="Polar residues" evidence="1">
    <location>
        <begin position="17"/>
        <end position="28"/>
    </location>
</feature>
<keyword evidence="2" id="KW-1133">Transmembrane helix</keyword>
<keyword evidence="2" id="KW-0472">Membrane</keyword>
<feature type="transmembrane region" description="Helical" evidence="2">
    <location>
        <begin position="484"/>
        <end position="501"/>
    </location>
</feature>
<dbReference type="PANTHER" id="PTHR36840">
    <property type="entry name" value="BLL5714 PROTEIN"/>
    <property type="match status" value="1"/>
</dbReference>
<organism evidence="3 4">
    <name type="scientific">Phialophora macrospora</name>
    <dbReference type="NCBI Taxonomy" id="1851006"/>
    <lineage>
        <taxon>Eukaryota</taxon>
        <taxon>Fungi</taxon>
        <taxon>Dikarya</taxon>
        <taxon>Ascomycota</taxon>
        <taxon>Pezizomycotina</taxon>
        <taxon>Eurotiomycetes</taxon>
        <taxon>Chaetothyriomycetidae</taxon>
        <taxon>Chaetothyriales</taxon>
        <taxon>Herpotrichiellaceae</taxon>
        <taxon>Phialophora</taxon>
    </lineage>
</organism>
<feature type="transmembrane region" description="Helical" evidence="2">
    <location>
        <begin position="320"/>
        <end position="338"/>
    </location>
</feature>
<dbReference type="PANTHER" id="PTHR36840:SF1">
    <property type="entry name" value="BLL5714 PROTEIN"/>
    <property type="match status" value="1"/>
</dbReference>
<gene>
    <name evidence="3" type="ORF">PV04_03267</name>
</gene>
<feature type="transmembrane region" description="Helical" evidence="2">
    <location>
        <begin position="157"/>
        <end position="175"/>
    </location>
</feature>
<evidence type="ECO:0000313" key="4">
    <source>
        <dbReference type="Proteomes" id="UP000054266"/>
    </source>
</evidence>
<evidence type="ECO:0000256" key="1">
    <source>
        <dbReference type="SAM" id="MobiDB-lite"/>
    </source>
</evidence>
<accession>A0A0D2E9T6</accession>
<dbReference type="AlphaFoldDB" id="A0A0D2E9T6"/>
<dbReference type="InterPro" id="IPR010640">
    <property type="entry name" value="Low_temperature_requirement_A"/>
</dbReference>
<feature type="region of interest" description="Disordered" evidence="1">
    <location>
        <begin position="1"/>
        <end position="75"/>
    </location>
</feature>
<protein>
    <recommendedName>
        <fullName evidence="5">Low temperature requirement protein A</fullName>
    </recommendedName>
</protein>
<feature type="transmembrane region" description="Helical" evidence="2">
    <location>
        <begin position="507"/>
        <end position="524"/>
    </location>
</feature>